<dbReference type="InterPro" id="IPR001650">
    <property type="entry name" value="Helicase_C-like"/>
</dbReference>
<reference evidence="4 5" key="1">
    <citation type="journal article" date="2021" name="Int. J. Syst. Evol. Microbiol.">
        <title>Halobaculum halophilum sp. nov. and Halobaculum salinum sp. nov., isolated from salt lake and saline soil.</title>
        <authorList>
            <person name="Cui H.L."/>
            <person name="Shi X.W."/>
            <person name="Yin X.M."/>
            <person name="Yang X.Y."/>
            <person name="Hou J."/>
            <person name="Zhu L."/>
        </authorList>
    </citation>
    <scope>NUCLEOTIDE SEQUENCE [LARGE SCALE GENOMIC DNA]</scope>
    <source>
        <strain evidence="4 5">NBRC 109044</strain>
    </source>
</reference>
<dbReference type="GO" id="GO:0004386">
    <property type="term" value="F:helicase activity"/>
    <property type="evidence" value="ECO:0007669"/>
    <property type="project" value="UniProtKB-KW"/>
</dbReference>
<dbReference type="SUPFAM" id="SSF52540">
    <property type="entry name" value="P-loop containing nucleoside triphosphate hydrolases"/>
    <property type="match status" value="1"/>
</dbReference>
<feature type="compositionally biased region" description="Basic and acidic residues" evidence="2">
    <location>
        <begin position="165"/>
        <end position="175"/>
    </location>
</feature>
<evidence type="ECO:0000256" key="1">
    <source>
        <dbReference type="SAM" id="Coils"/>
    </source>
</evidence>
<keyword evidence="1" id="KW-0175">Coiled coil</keyword>
<keyword evidence="4" id="KW-0614">Plasmid</keyword>
<dbReference type="Gene3D" id="3.40.50.300">
    <property type="entry name" value="P-loop containing nucleotide triphosphate hydrolases"/>
    <property type="match status" value="1"/>
</dbReference>
<feature type="coiled-coil region" evidence="1">
    <location>
        <begin position="459"/>
        <end position="516"/>
    </location>
</feature>
<evidence type="ECO:0000256" key="2">
    <source>
        <dbReference type="SAM" id="MobiDB-lite"/>
    </source>
</evidence>
<keyword evidence="4" id="KW-0067">ATP-binding</keyword>
<evidence type="ECO:0000259" key="3">
    <source>
        <dbReference type="PROSITE" id="PS51194"/>
    </source>
</evidence>
<dbReference type="Proteomes" id="UP000826254">
    <property type="component" value="Plasmid unnamed2"/>
</dbReference>
<dbReference type="Pfam" id="PF00271">
    <property type="entry name" value="Helicase_C"/>
    <property type="match status" value="1"/>
</dbReference>
<sequence length="1321" mass="149889">MAGNRRPIPPRDTPAFTRPPDDAYDDPHVDYDAEERDFAESYIRHQFVNDAITTRLIEKLTGRGEDTETLFGSQPSKHLFGGALSSQYAYREAQAEDDAFKEFAEDVAPFTIGVRFRIPTDLPEDVTIQFDPQAKGYQRRFPTLDEQRTHSNAEDNADVLFEAVDDGRGGQRIEEEKPDEPETDDEGEAVADGGTTAASPDSDGPSDTQELVRVYERIPFEFDTLALSVAEIQNLVESDSPRHVPLTDTIRDAKAQARAIDNRFRERASGLAASEANAIPVPRLEDEDTFQTYLDETFSGEELDPLWDARLELEARRDDGDNYTTVVVRMVNTQGEDYDEATDPEFEAWRATLFDVGVEATLHRDDRDTPTLIGFESEKIEDEYQYDGTIYGVGENCAVDPVYPEGGHSVVGAPAIGVQTRTVPTYHQARYLSRNPEEIAAPFDALAGNNGREEVFNTLTDIASAMEEAQEDYEAIEDEVVSKKPSGAQSSFREAIDDFERERERFETGIDLLRDNEQAYEAFTMMNQAFADLGYDRWRTFQIVFIVMAVPDMVAQAKTSGGPPPISPQDERATDWEQRVPLEDLEPDVDFDHYLDAADVIYFPTGGGKTEAYFGLVVFTAFHDRLRGKHFGMTAFTKFPLRFLSLEQLERITGLLAKAELIRRDHPVTSEGEEFSVGYFVGKGNTPNALYDDGNNYVELAQYDEDYKEEMLHLEECPFCGEKSVIVDGDPVQGRIVHRCTDPDCDEDVLPVYLTDREVYRFAPTFVVSTIDKISIVGMQRRMRTLFGQAKIRCAKHGYSGESECTVQSSALSTEGQCDEDDWTEVESTDPPSLLIQDELHLLREEFGAFDSHYETLLEAYYDRIAPGWQTKVVAATATIQGAENQVRALYQRETIQFPSDGPRLRQSFYAYAHPKRTQRQMVGAIPRTVSRTYAIERVHEEWARIVQDFRRNPDDLYDAVQRAAADDPFDLSDAALPSDPDDREEVLGDVMDDYEVQVSYHHSKDNTDLMMRVLRTMINQHLADDMEDYDRIEGQLMTGETTLDTVQQVMSALDPDTFHRPGPDDIRMLIATSMISHGVDQPVLNFISFFGLPRETAEYIQTYSRVGRKWPGTVFMLHYPLRSRDRSYYRRFQHHQAYQDLLVEATPLERWAEYAIECSLPGIVTSTLLQWVDYYAEPDIDSPRLYMGEGLDEASDAGVLTYESLYTFVREAYGLAPSPDADRDPLLADTSAIEIYERKIGTEFEKVWEALFKDENRLDEYEQKADNNKSNFLSGLLERDEDARKPMRSLRDIDEQILVGIGGKTNQVITGLHQSRGDDE</sequence>
<gene>
    <name evidence="4" type="ORF">K6T50_18360</name>
</gene>
<keyword evidence="4" id="KW-0347">Helicase</keyword>
<dbReference type="KEGG" id="hmp:K6T50_18360"/>
<keyword evidence="4" id="KW-0547">Nucleotide-binding</keyword>
<dbReference type="EMBL" id="CP081960">
    <property type="protein sequence ID" value="QZP39534.1"/>
    <property type="molecule type" value="Genomic_DNA"/>
</dbReference>
<dbReference type="PROSITE" id="PS51194">
    <property type="entry name" value="HELICASE_CTER"/>
    <property type="match status" value="1"/>
</dbReference>
<protein>
    <submittedName>
        <fullName evidence="4">Helicase</fullName>
    </submittedName>
</protein>
<evidence type="ECO:0000313" key="5">
    <source>
        <dbReference type="Proteomes" id="UP000826254"/>
    </source>
</evidence>
<organism evidence="4 5">
    <name type="scientific">Halobaculum magnesiiphilum</name>
    <dbReference type="NCBI Taxonomy" id="1017351"/>
    <lineage>
        <taxon>Archaea</taxon>
        <taxon>Methanobacteriati</taxon>
        <taxon>Methanobacteriota</taxon>
        <taxon>Stenosarchaea group</taxon>
        <taxon>Halobacteria</taxon>
        <taxon>Halobacteriales</taxon>
        <taxon>Haloferacaceae</taxon>
        <taxon>Halobaculum</taxon>
    </lineage>
</organism>
<feature type="domain" description="Helicase C-terminal" evidence="3">
    <location>
        <begin position="987"/>
        <end position="1155"/>
    </location>
</feature>
<keyword evidence="4" id="KW-0378">Hydrolase</keyword>
<dbReference type="CDD" id="cd18785">
    <property type="entry name" value="SF2_C"/>
    <property type="match status" value="1"/>
</dbReference>
<feature type="region of interest" description="Disordered" evidence="2">
    <location>
        <begin position="163"/>
        <end position="207"/>
    </location>
</feature>
<proteinExistence type="predicted"/>
<feature type="compositionally biased region" description="Basic and acidic residues" evidence="2">
    <location>
        <begin position="19"/>
        <end position="29"/>
    </location>
</feature>
<geneLocation type="plasmid" evidence="4 5">
    <name>unnamed2</name>
</geneLocation>
<keyword evidence="5" id="KW-1185">Reference proteome</keyword>
<name>A0A8T8WIH9_9EURY</name>
<dbReference type="InterPro" id="IPR027417">
    <property type="entry name" value="P-loop_NTPase"/>
</dbReference>
<accession>A0A8T8WIH9</accession>
<feature type="region of interest" description="Disordered" evidence="2">
    <location>
        <begin position="1"/>
        <end position="29"/>
    </location>
</feature>
<feature type="compositionally biased region" description="Acidic residues" evidence="2">
    <location>
        <begin position="176"/>
        <end position="189"/>
    </location>
</feature>
<evidence type="ECO:0000313" key="4">
    <source>
        <dbReference type="EMBL" id="QZP39534.1"/>
    </source>
</evidence>